<dbReference type="Proteomes" id="UP000287910">
    <property type="component" value="Unassembled WGS sequence"/>
</dbReference>
<dbReference type="EMBL" id="RYYR01000014">
    <property type="protein sequence ID" value="RUL51715.1"/>
    <property type="molecule type" value="Genomic_DNA"/>
</dbReference>
<comment type="caution">
    <text evidence="3">The sequence shown here is derived from an EMBL/GenBank/DDBJ whole genome shotgun (WGS) entry which is preliminary data.</text>
</comment>
<evidence type="ECO:0000259" key="2">
    <source>
        <dbReference type="Pfam" id="PF01882"/>
    </source>
</evidence>
<dbReference type="InterPro" id="IPR002881">
    <property type="entry name" value="DUF58"/>
</dbReference>
<name>A0A432LB67_9BACI</name>
<feature type="transmembrane region" description="Helical" evidence="1">
    <location>
        <begin position="12"/>
        <end position="30"/>
    </location>
</feature>
<dbReference type="PANTHER" id="PTHR34351">
    <property type="entry name" value="SLR1927 PROTEIN-RELATED"/>
    <property type="match status" value="1"/>
</dbReference>
<feature type="transmembrane region" description="Helical" evidence="1">
    <location>
        <begin position="36"/>
        <end position="56"/>
    </location>
</feature>
<keyword evidence="1" id="KW-1133">Transmembrane helix</keyword>
<organism evidence="3 4">
    <name type="scientific">Lysinibacillus antri</name>
    <dbReference type="NCBI Taxonomy" id="2498145"/>
    <lineage>
        <taxon>Bacteria</taxon>
        <taxon>Bacillati</taxon>
        <taxon>Bacillota</taxon>
        <taxon>Bacilli</taxon>
        <taxon>Bacillales</taxon>
        <taxon>Bacillaceae</taxon>
        <taxon>Lysinibacillus</taxon>
    </lineage>
</organism>
<evidence type="ECO:0000313" key="4">
    <source>
        <dbReference type="Proteomes" id="UP000287910"/>
    </source>
</evidence>
<proteinExistence type="predicted"/>
<keyword evidence="1" id="KW-0472">Membrane</keyword>
<accession>A0A432LB67</accession>
<dbReference type="AlphaFoldDB" id="A0A432LB67"/>
<gene>
    <name evidence="3" type="ORF">EK386_11400</name>
</gene>
<reference evidence="3 4" key="1">
    <citation type="submission" date="2018-12" db="EMBL/GenBank/DDBJ databases">
        <title>Lysinibacillus antri sp. nov., isolated from a cave soil.</title>
        <authorList>
            <person name="Narsing Rao M.P."/>
            <person name="Zhang H."/>
            <person name="Dong Z.-Y."/>
            <person name="Niu X.-K."/>
            <person name="Zhang K."/>
            <person name="Fang B.-Z."/>
            <person name="Kang Y.-Q."/>
            <person name="Xiao M."/>
            <person name="Li W.-J."/>
        </authorList>
    </citation>
    <scope>NUCLEOTIDE SEQUENCE [LARGE SCALE GENOMIC DNA]</scope>
    <source>
        <strain evidence="3 4">SYSU K30002</strain>
    </source>
</reference>
<dbReference type="Pfam" id="PF01882">
    <property type="entry name" value="DUF58"/>
    <property type="match status" value="1"/>
</dbReference>
<evidence type="ECO:0000256" key="1">
    <source>
        <dbReference type="SAM" id="Phobius"/>
    </source>
</evidence>
<dbReference type="PANTHER" id="PTHR34351:SF2">
    <property type="entry name" value="DUF58 DOMAIN-CONTAINING PROTEIN"/>
    <property type="match status" value="1"/>
</dbReference>
<dbReference type="RefSeq" id="WP_126659297.1">
    <property type="nucleotide sequence ID" value="NZ_RYYR01000014.1"/>
</dbReference>
<protein>
    <submittedName>
        <fullName evidence="3">DUF58 domain-containing protein</fullName>
    </submittedName>
</protein>
<feature type="domain" description="DUF58" evidence="2">
    <location>
        <begin position="207"/>
        <end position="344"/>
    </location>
</feature>
<keyword evidence="4" id="KW-1185">Reference proteome</keyword>
<keyword evidence="1" id="KW-0812">Transmembrane</keyword>
<sequence>MNKVKRVFGRSGRLIILLLLIVSTFSYAMFQGGFVSWFVFYTISPFLLYSLLFAFAPIRIVDFKREITPAKLHRGDSAQVTISFQNKSLFPFVFLSVRELGENISKVDYKKERPNQIFFVGWKRKFEWTYELPQVERGVIQFRGLQLTFSDFFGWSIRYKFLEENRNVLVYPKLTEMKYKPFQMQFEHGGVLSPFSMIKDTSLVTGIRDYQPGDKYSWIHWKSFAKNETLRTKEFEDRQTQDIFITIDQTMDKNFEYAVDLTASILHSVVKNHGDISFLATGEKRHYFPKIKTQSQLEKVFQHLAIIQPNPKLSFESIMVNEIGLLNSATLIIVTGELTDQLKQFFIKGSKMNQGIVCFVVTDTDTQQTRTTISNAKVVPISKDNIENVFTEVMKP</sequence>
<evidence type="ECO:0000313" key="3">
    <source>
        <dbReference type="EMBL" id="RUL51715.1"/>
    </source>
</evidence>